<name>A0A918VL79_9ACTN</name>
<reference evidence="1" key="1">
    <citation type="journal article" date="2014" name="Int. J. Syst. Evol. Microbiol.">
        <title>Complete genome sequence of Corynebacterium casei LMG S-19264T (=DSM 44701T), isolated from a smear-ripened cheese.</title>
        <authorList>
            <consortium name="US DOE Joint Genome Institute (JGI-PGF)"/>
            <person name="Walter F."/>
            <person name="Albersmeier A."/>
            <person name="Kalinowski J."/>
            <person name="Ruckert C."/>
        </authorList>
    </citation>
    <scope>NUCLEOTIDE SEQUENCE</scope>
    <source>
        <strain evidence="1">JCM 5016</strain>
    </source>
</reference>
<dbReference type="AlphaFoldDB" id="A0A918VL79"/>
<dbReference type="EMBL" id="BMWH01000026">
    <property type="protein sequence ID" value="GHA06496.1"/>
    <property type="molecule type" value="Genomic_DNA"/>
</dbReference>
<protein>
    <recommendedName>
        <fullName evidence="3">SalK</fullName>
    </recommendedName>
</protein>
<dbReference type="NCBIfam" id="NF047719">
    <property type="entry name" value="SCO6745_fam_HTH"/>
    <property type="match status" value="1"/>
</dbReference>
<evidence type="ECO:0000313" key="1">
    <source>
        <dbReference type="EMBL" id="GHA06496.1"/>
    </source>
</evidence>
<gene>
    <name evidence="1" type="ORF">GCM10010389_52300</name>
</gene>
<dbReference type="RefSeq" id="WP_190059936.1">
    <property type="nucleotide sequence ID" value="NZ_BMWH01000026.1"/>
</dbReference>
<reference evidence="1" key="2">
    <citation type="submission" date="2020-09" db="EMBL/GenBank/DDBJ databases">
        <authorList>
            <person name="Sun Q."/>
            <person name="Ohkuma M."/>
        </authorList>
    </citation>
    <scope>NUCLEOTIDE SEQUENCE</scope>
    <source>
        <strain evidence="1">JCM 5016</strain>
    </source>
</reference>
<proteinExistence type="predicted"/>
<organism evidence="1 2">
    <name type="scientific">Streptomyces echinoruber</name>
    <dbReference type="NCBI Taxonomy" id="68898"/>
    <lineage>
        <taxon>Bacteria</taxon>
        <taxon>Bacillati</taxon>
        <taxon>Actinomycetota</taxon>
        <taxon>Actinomycetes</taxon>
        <taxon>Kitasatosporales</taxon>
        <taxon>Streptomycetaceae</taxon>
        <taxon>Streptomyces</taxon>
    </lineage>
</organism>
<dbReference type="Pfam" id="PF21863">
    <property type="entry name" value="HTH_67"/>
    <property type="match status" value="1"/>
</dbReference>
<evidence type="ECO:0008006" key="3">
    <source>
        <dbReference type="Google" id="ProtNLM"/>
    </source>
</evidence>
<accession>A0A918VL79</accession>
<evidence type="ECO:0000313" key="2">
    <source>
        <dbReference type="Proteomes" id="UP000623010"/>
    </source>
</evidence>
<sequence>MTTAALEPRAGRRCHNGLNTLHSVHYFAPELGRELGALGITDPRAVNFAVRAAALGPVGAGTVAATFYNYKYDLVARHVPAVWETAGCADVLAARVRAVDAALRRLLGDEAVACDAMAEAAGLALRAAEACTRGARPLYAAHADLPVPEQPHLAYWHAATLLREHRGDGHVAVLMSAGLDGLEAMVTHTATGRGMAPKWVLTTRGWTRDDWDAAVERLRSRGLLDGAGELTVRGAALREEIEAETDRLDRAPYEHLGADGVARLTELASGFAQAAVAAGAFPQDLLGRG</sequence>
<dbReference type="Proteomes" id="UP000623010">
    <property type="component" value="Unassembled WGS sequence"/>
</dbReference>
<keyword evidence="2" id="KW-1185">Reference proteome</keyword>
<comment type="caution">
    <text evidence="1">The sequence shown here is derived from an EMBL/GenBank/DDBJ whole genome shotgun (WGS) entry which is preliminary data.</text>
</comment>
<dbReference type="InterPro" id="IPR054058">
    <property type="entry name" value="HTH_67"/>
</dbReference>